<dbReference type="GO" id="GO:0005506">
    <property type="term" value="F:iron ion binding"/>
    <property type="evidence" value="ECO:0007669"/>
    <property type="project" value="InterPro"/>
</dbReference>
<dbReference type="InterPro" id="IPR002397">
    <property type="entry name" value="Cyt_P450_B"/>
</dbReference>
<dbReference type="STRING" id="1166073.SAMN05192530_103338"/>
<evidence type="ECO:0000256" key="3">
    <source>
        <dbReference type="RuleBase" id="RU000461"/>
    </source>
</evidence>
<evidence type="ECO:0000313" key="4">
    <source>
        <dbReference type="EMBL" id="SDO10438.1"/>
    </source>
</evidence>
<organism evidence="4 5">
    <name type="scientific">Aureimonas jatrophae</name>
    <dbReference type="NCBI Taxonomy" id="1166073"/>
    <lineage>
        <taxon>Bacteria</taxon>
        <taxon>Pseudomonadati</taxon>
        <taxon>Pseudomonadota</taxon>
        <taxon>Alphaproteobacteria</taxon>
        <taxon>Hyphomicrobiales</taxon>
        <taxon>Aurantimonadaceae</taxon>
        <taxon>Aureimonas</taxon>
    </lineage>
</organism>
<comment type="cofactor">
    <cofactor evidence="1">
        <name>heme</name>
        <dbReference type="ChEBI" id="CHEBI:30413"/>
    </cofactor>
</comment>
<dbReference type="PANTHER" id="PTHR46696">
    <property type="entry name" value="P450, PUTATIVE (EUROFUNG)-RELATED"/>
    <property type="match status" value="1"/>
</dbReference>
<dbReference type="GO" id="GO:0020037">
    <property type="term" value="F:heme binding"/>
    <property type="evidence" value="ECO:0007669"/>
    <property type="project" value="InterPro"/>
</dbReference>
<proteinExistence type="inferred from homology"/>
<dbReference type="Pfam" id="PF00067">
    <property type="entry name" value="p450"/>
    <property type="match status" value="1"/>
</dbReference>
<dbReference type="PRINTS" id="PR00359">
    <property type="entry name" value="BP450"/>
</dbReference>
<gene>
    <name evidence="4" type="ORF">SAMN05192530_103338</name>
</gene>
<dbReference type="InterPro" id="IPR001128">
    <property type="entry name" value="Cyt_P450"/>
</dbReference>
<keyword evidence="5" id="KW-1185">Reference proteome</keyword>
<dbReference type="AlphaFoldDB" id="A0A1H0GUA2"/>
<dbReference type="PANTHER" id="PTHR46696:SF1">
    <property type="entry name" value="CYTOCHROME P450 YJIB-RELATED"/>
    <property type="match status" value="1"/>
</dbReference>
<keyword evidence="3 4" id="KW-0503">Monooxygenase</keyword>
<keyword evidence="3" id="KW-0560">Oxidoreductase</keyword>
<dbReference type="InterPro" id="IPR036396">
    <property type="entry name" value="Cyt_P450_sf"/>
</dbReference>
<keyword evidence="3" id="KW-0479">Metal-binding</keyword>
<evidence type="ECO:0000313" key="5">
    <source>
        <dbReference type="Proteomes" id="UP000198793"/>
    </source>
</evidence>
<protein>
    <submittedName>
        <fullName evidence="4">Unspecific monooxygenase</fullName>
    </submittedName>
</protein>
<dbReference type="PROSITE" id="PS00086">
    <property type="entry name" value="CYTOCHROME_P450"/>
    <property type="match status" value="1"/>
</dbReference>
<sequence>MAPTIEDTARDLAWRLRSQGDGDLVTLFAEPLPVAIIADLIGVPRAAAPDLLQWSHDMVAMYRFGRTEVEELAAERSSREFATFLNDAIAATRSTKRTGLLATLAASSDDPLSSDEVVSLVVLLLNAGHEATVHQIGNGLASLLSDGTQLADAWNDTHDAEAIVEEMLRHDTPLHVFKRTALVDAEIANGVHISRGQEIALLLAAANHDPNVFDDPERFDPQRRQKPHVSFGAGPHFCIGAPLARLELQIAFRVLREEVPSLRLAAPPLFRDSFHFRGVERLPVRCG</sequence>
<dbReference type="PRINTS" id="PR00385">
    <property type="entry name" value="P450"/>
</dbReference>
<dbReference type="Gene3D" id="1.10.630.10">
    <property type="entry name" value="Cytochrome P450"/>
    <property type="match status" value="1"/>
</dbReference>
<dbReference type="SUPFAM" id="SSF48264">
    <property type="entry name" value="Cytochrome P450"/>
    <property type="match status" value="1"/>
</dbReference>
<dbReference type="GO" id="GO:0016705">
    <property type="term" value="F:oxidoreductase activity, acting on paired donors, with incorporation or reduction of molecular oxygen"/>
    <property type="evidence" value="ECO:0007669"/>
    <property type="project" value="InterPro"/>
</dbReference>
<dbReference type="GO" id="GO:0004497">
    <property type="term" value="F:monooxygenase activity"/>
    <property type="evidence" value="ECO:0007669"/>
    <property type="project" value="UniProtKB-KW"/>
</dbReference>
<keyword evidence="3" id="KW-0349">Heme</keyword>
<dbReference type="Proteomes" id="UP000198793">
    <property type="component" value="Unassembled WGS sequence"/>
</dbReference>
<comment type="similarity">
    <text evidence="2 3">Belongs to the cytochrome P450 family.</text>
</comment>
<reference evidence="4 5" key="1">
    <citation type="submission" date="2016-10" db="EMBL/GenBank/DDBJ databases">
        <authorList>
            <person name="de Groot N.N."/>
        </authorList>
    </citation>
    <scope>NUCLEOTIDE SEQUENCE [LARGE SCALE GENOMIC DNA]</scope>
    <source>
        <strain evidence="5">L7-484,KACC 16230,DSM 25025</strain>
    </source>
</reference>
<dbReference type="InterPro" id="IPR017972">
    <property type="entry name" value="Cyt_P450_CS"/>
</dbReference>
<dbReference type="EMBL" id="FNIT01000003">
    <property type="protein sequence ID" value="SDO10438.1"/>
    <property type="molecule type" value="Genomic_DNA"/>
</dbReference>
<keyword evidence="3" id="KW-0408">Iron</keyword>
<accession>A0A1H0GUA2</accession>
<name>A0A1H0GUA2_9HYPH</name>
<evidence type="ECO:0000256" key="1">
    <source>
        <dbReference type="ARBA" id="ARBA00001971"/>
    </source>
</evidence>
<evidence type="ECO:0000256" key="2">
    <source>
        <dbReference type="ARBA" id="ARBA00010617"/>
    </source>
</evidence>